<organism evidence="2">
    <name type="scientific">Salvia splendens</name>
    <name type="common">Scarlet sage</name>
    <dbReference type="NCBI Taxonomy" id="180675"/>
    <lineage>
        <taxon>Eukaryota</taxon>
        <taxon>Viridiplantae</taxon>
        <taxon>Streptophyta</taxon>
        <taxon>Embryophyta</taxon>
        <taxon>Tracheophyta</taxon>
        <taxon>Spermatophyta</taxon>
        <taxon>Magnoliopsida</taxon>
        <taxon>eudicotyledons</taxon>
        <taxon>Gunneridae</taxon>
        <taxon>Pentapetalae</taxon>
        <taxon>asterids</taxon>
        <taxon>lamiids</taxon>
        <taxon>Lamiales</taxon>
        <taxon>Lamiaceae</taxon>
        <taxon>Nepetoideae</taxon>
        <taxon>Mentheae</taxon>
        <taxon>Salviinae</taxon>
        <taxon>Salvia</taxon>
        <taxon>Salvia subgen. Calosphace</taxon>
        <taxon>core Calosphace</taxon>
    </lineage>
</organism>
<dbReference type="EMBL" id="PNBA02000221">
    <property type="protein sequence ID" value="KAG6384226.1"/>
    <property type="molecule type" value="Genomic_DNA"/>
</dbReference>
<keyword evidence="1" id="KW-0812">Transmembrane</keyword>
<proteinExistence type="predicted"/>
<evidence type="ECO:0000313" key="2">
    <source>
        <dbReference type="EMBL" id="KAG6384226.1"/>
    </source>
</evidence>
<dbReference type="AlphaFoldDB" id="A0A8X8VXU7"/>
<keyword evidence="1" id="KW-1133">Transmembrane helix</keyword>
<dbReference type="Proteomes" id="UP000298416">
    <property type="component" value="Unassembled WGS sequence"/>
</dbReference>
<name>A0A8X8VXU7_SALSN</name>
<gene>
    <name evidence="2" type="ORF">SASPL_155971</name>
</gene>
<reference evidence="2" key="1">
    <citation type="submission" date="2018-01" db="EMBL/GenBank/DDBJ databases">
        <authorList>
            <person name="Mao J.F."/>
        </authorList>
    </citation>
    <scope>NUCLEOTIDE SEQUENCE</scope>
    <source>
        <strain evidence="2">Huo1</strain>
        <tissue evidence="2">Leaf</tissue>
    </source>
</reference>
<keyword evidence="3" id="KW-1185">Reference proteome</keyword>
<evidence type="ECO:0000256" key="1">
    <source>
        <dbReference type="SAM" id="Phobius"/>
    </source>
</evidence>
<comment type="caution">
    <text evidence="2">The sequence shown here is derived from an EMBL/GenBank/DDBJ whole genome shotgun (WGS) entry which is preliminary data.</text>
</comment>
<protein>
    <submittedName>
        <fullName evidence="2">Uncharacterized protein</fullName>
    </submittedName>
</protein>
<evidence type="ECO:0000313" key="3">
    <source>
        <dbReference type="Proteomes" id="UP000298416"/>
    </source>
</evidence>
<accession>A0A8X8VXU7</accession>
<reference evidence="2" key="2">
    <citation type="submission" date="2020-08" db="EMBL/GenBank/DDBJ databases">
        <title>Plant Genome Project.</title>
        <authorList>
            <person name="Zhang R.-G."/>
        </authorList>
    </citation>
    <scope>NUCLEOTIDE SEQUENCE</scope>
    <source>
        <strain evidence="2">Huo1</strain>
        <tissue evidence="2">Leaf</tissue>
    </source>
</reference>
<sequence length="270" mass="29676">MMSSGNLGNKIKLRGERIGSAIVALLPNMLKSVNGYAISNNAREVVLTKALLHLQRIKGMGYGSSAITYDNIMGPVLVALPEIRAVVEMKSATSRTLTREKMSLCRRGLRLSSMQGKKRQLPNLGTCPDPMTCRSLPKQVALLPNMLKSVNGYAISNNAREVVLTKALLHLQRIKGMGYGSSAITYDNIMVLVPNILLIGYYQKGLPDKSDALLWDIINREEIPTSLQKSCESVAHAKRLKEDSMLLLRLLSCWSFGFFMVYGLGAGCIT</sequence>
<feature type="transmembrane region" description="Helical" evidence="1">
    <location>
        <begin position="246"/>
        <end position="265"/>
    </location>
</feature>
<keyword evidence="1" id="KW-0472">Membrane</keyword>